<sequence>MSSRSTPGRNSYPQLPSYPTGPDPSSSRRSTRAPPFAPSFQTPFTNHSELPRRDSERIHRGSVAPSVAGTSTGTVLGNGRRSKGNRNEGSVAEAGGGGGSKEEWARLEPDEVFRRLPVNEVKRVESKMRSEALNKQSELRAMVGTRYRDLLTSATQITSLHSSSLRLSESLREIAKSCSNPSEINISVDGDGGSEPSEVEDVVGMLPVAAHMKLLLDAPEALYSYLAHHAYLNAAFLWLITRVVKEGLSSMPEEASGPYISLLQKQWETLTPFRAQIVSRATASLRSKGRVDPKVLAETLLAIVLLDNLPLPDALSLLLSQRSKALRDVLQYTAEANFSKVSLSPNASRKRSNSRIQAANANREAAHEREAIAGVLSDTVHCLSETVVAVRAVFEKRKTATSDGDSLLEEMIRLVQKGEAAPSVQNSTPIKQTSHQRRASRLVSISLPVPKISPSASRPPVSTPSILQALPSSQILLRHLPTSITGFTPFIAPSPPPSIAEKLSAWQSMSVDVLREAAPGWLSGLRSVTDIWHVRRSMNKLLSGGGDFETLIREALEGEWSSRVQKVWDERLEGLVRDAEVQIRDAGESVRSGSSKNADVTPDSLLFSDIAFPSGPAISLSASSHNTAFTSFISSLKKRTSLRTPLLDQVISSLESSAAAIKADMQGLPSSLYEAYTGKVKDALQELLKALERVLESMGPTKGDGKGGIEAEIIVGRLALYLAQNSSFLGDLTGGLSVNIDGVEEALLHVHGQSTNRWRERAIREALVQLAPLFDPYRGPSEIQASWQGPQPTAPSHSIMVSLQSLVSSVKQLGIPPKIDLPIIRDLVKEYVSEAKQLEGWGSQASKEAAAQAAVDVGFLVFLDGQEVQEDESVRKFIAKAAELLPDIEVELPKIIDQTLRRTQLLIYPLTVHLTPSKHTSTPLQGPGHGHGLDSRNAALLRFGAPVAGKGGPGTEFRSPVAVARPGKRMGLLSIAA</sequence>
<dbReference type="RefSeq" id="XP_066804272.1">
    <property type="nucleotide sequence ID" value="XM_066945583.1"/>
</dbReference>
<dbReference type="AlphaFoldDB" id="A0AAW0Z181"/>
<dbReference type="GO" id="GO:0017119">
    <property type="term" value="C:Golgi transport complex"/>
    <property type="evidence" value="ECO:0007669"/>
    <property type="project" value="InterPro"/>
</dbReference>
<evidence type="ECO:0000313" key="10">
    <source>
        <dbReference type="Proteomes" id="UP001388673"/>
    </source>
</evidence>
<dbReference type="GO" id="GO:0015031">
    <property type="term" value="P:protein transport"/>
    <property type="evidence" value="ECO:0007669"/>
    <property type="project" value="UniProtKB-KW"/>
</dbReference>
<evidence type="ECO:0000256" key="3">
    <source>
        <dbReference type="ARBA" id="ARBA00020978"/>
    </source>
</evidence>
<evidence type="ECO:0000256" key="8">
    <source>
        <dbReference type="SAM" id="MobiDB-lite"/>
    </source>
</evidence>
<evidence type="ECO:0000256" key="4">
    <source>
        <dbReference type="ARBA" id="ARBA00022448"/>
    </source>
</evidence>
<feature type="compositionally biased region" description="Polar residues" evidence="8">
    <location>
        <begin position="1"/>
        <end position="14"/>
    </location>
</feature>
<dbReference type="Pfam" id="PF08700">
    <property type="entry name" value="VPS51_Exo84_N"/>
    <property type="match status" value="1"/>
</dbReference>
<name>A0AAW0Z181_9TREE</name>
<keyword evidence="10" id="KW-1185">Reference proteome</keyword>
<comment type="caution">
    <text evidence="9">The sequence shown here is derived from an EMBL/GenBank/DDBJ whole genome shotgun (WGS) entry which is preliminary data.</text>
</comment>
<feature type="compositionally biased region" description="Polar residues" evidence="8">
    <location>
        <begin position="423"/>
        <end position="433"/>
    </location>
</feature>
<comment type="subcellular location">
    <subcellularLocation>
        <location evidence="1">Golgi apparatus membrane</location>
        <topology evidence="1">Peripheral membrane protein</topology>
    </subcellularLocation>
</comment>
<evidence type="ECO:0000313" key="9">
    <source>
        <dbReference type="EMBL" id="KAK8861647.1"/>
    </source>
</evidence>
<dbReference type="PANTHER" id="PTHR31658:SF0">
    <property type="entry name" value="CONSERVED OLIGOMERIC GOLGI COMPLEX SUBUNIT 1"/>
    <property type="match status" value="1"/>
</dbReference>
<feature type="compositionally biased region" description="Low complexity" evidence="8">
    <location>
        <begin position="23"/>
        <end position="34"/>
    </location>
</feature>
<dbReference type="PANTHER" id="PTHR31658">
    <property type="entry name" value="CONSERVED OLIGOMERIC GOLGI COMPLEX SUBUNIT 1"/>
    <property type="match status" value="1"/>
</dbReference>
<dbReference type="GO" id="GO:0006891">
    <property type="term" value="P:intra-Golgi vesicle-mediated transport"/>
    <property type="evidence" value="ECO:0007669"/>
    <property type="project" value="InterPro"/>
</dbReference>
<keyword evidence="7" id="KW-0472">Membrane</keyword>
<dbReference type="GeneID" id="92179728"/>
<evidence type="ECO:0000256" key="1">
    <source>
        <dbReference type="ARBA" id="ARBA00004395"/>
    </source>
</evidence>
<keyword evidence="5" id="KW-0653">Protein transport</keyword>
<feature type="region of interest" description="Disordered" evidence="8">
    <location>
        <begin position="418"/>
        <end position="439"/>
    </location>
</feature>
<comment type="similarity">
    <text evidence="2">Belongs to the COG1 family.</text>
</comment>
<dbReference type="EMBL" id="JBCAWK010000004">
    <property type="protein sequence ID" value="KAK8861647.1"/>
    <property type="molecule type" value="Genomic_DNA"/>
</dbReference>
<accession>A0AAW0Z181</accession>
<dbReference type="InterPro" id="IPR033370">
    <property type="entry name" value="COG1"/>
</dbReference>
<reference evidence="9 10" key="1">
    <citation type="journal article" date="2024" name="bioRxiv">
        <title>Comparative genomics of Cryptococcus and Kwoniella reveals pathogenesis evolution and contrasting karyotype dynamics via intercentromeric recombination or chromosome fusion.</title>
        <authorList>
            <person name="Coelho M.A."/>
            <person name="David-Palma M."/>
            <person name="Shea T."/>
            <person name="Bowers K."/>
            <person name="McGinley-Smith S."/>
            <person name="Mohammad A.W."/>
            <person name="Gnirke A."/>
            <person name="Yurkov A.M."/>
            <person name="Nowrousian M."/>
            <person name="Sun S."/>
            <person name="Cuomo C.A."/>
            <person name="Heitman J."/>
        </authorList>
    </citation>
    <scope>NUCLEOTIDE SEQUENCE [LARGE SCALE GENOMIC DNA]</scope>
    <source>
        <strain evidence="9 10">CBS 13917</strain>
    </source>
</reference>
<evidence type="ECO:0000256" key="5">
    <source>
        <dbReference type="ARBA" id="ARBA00022927"/>
    </source>
</evidence>
<dbReference type="GO" id="GO:0000139">
    <property type="term" value="C:Golgi membrane"/>
    <property type="evidence" value="ECO:0007669"/>
    <property type="project" value="UniProtKB-SubCell"/>
</dbReference>
<gene>
    <name evidence="9" type="ORF">IAR55_002470</name>
</gene>
<evidence type="ECO:0000256" key="6">
    <source>
        <dbReference type="ARBA" id="ARBA00023034"/>
    </source>
</evidence>
<dbReference type="KEGG" id="kne:92179728"/>
<feature type="compositionally biased region" description="Basic and acidic residues" evidence="8">
    <location>
        <begin position="49"/>
        <end position="59"/>
    </location>
</feature>
<dbReference type="Proteomes" id="UP001388673">
    <property type="component" value="Unassembled WGS sequence"/>
</dbReference>
<protein>
    <recommendedName>
        <fullName evidence="3">Conserved oligomeric Golgi complex subunit 1</fullName>
    </recommendedName>
</protein>
<feature type="region of interest" description="Disordered" evidence="8">
    <location>
        <begin position="1"/>
        <end position="105"/>
    </location>
</feature>
<keyword evidence="4" id="KW-0813">Transport</keyword>
<organism evidence="9 10">
    <name type="scientific">Kwoniella newhampshirensis</name>
    <dbReference type="NCBI Taxonomy" id="1651941"/>
    <lineage>
        <taxon>Eukaryota</taxon>
        <taxon>Fungi</taxon>
        <taxon>Dikarya</taxon>
        <taxon>Basidiomycota</taxon>
        <taxon>Agaricomycotina</taxon>
        <taxon>Tremellomycetes</taxon>
        <taxon>Tremellales</taxon>
        <taxon>Cryptococcaceae</taxon>
        <taxon>Kwoniella</taxon>
    </lineage>
</organism>
<feature type="region of interest" description="Disordered" evidence="8">
    <location>
        <begin position="343"/>
        <end position="363"/>
    </location>
</feature>
<proteinExistence type="inferred from homology"/>
<evidence type="ECO:0000256" key="7">
    <source>
        <dbReference type="ARBA" id="ARBA00023136"/>
    </source>
</evidence>
<evidence type="ECO:0000256" key="2">
    <source>
        <dbReference type="ARBA" id="ARBA00006653"/>
    </source>
</evidence>
<keyword evidence="6" id="KW-0333">Golgi apparatus</keyword>